<dbReference type="Proteomes" id="UP001603978">
    <property type="component" value="Unassembled WGS sequence"/>
</dbReference>
<dbReference type="PANTHER" id="PTHR37529:SF1">
    <property type="entry name" value="TRANSPOSASE INSG FOR INSERTION SEQUENCE ELEMENT IS4-RELATED"/>
    <property type="match status" value="1"/>
</dbReference>
<dbReference type="PANTHER" id="PTHR37529">
    <property type="entry name" value="TRANSPOSASE INSG FOR INSERTION SEQUENCE ELEMENT IS4-RELATED"/>
    <property type="match status" value="1"/>
</dbReference>
<protein>
    <submittedName>
        <fullName evidence="2">IS4 family transposase</fullName>
    </submittedName>
</protein>
<evidence type="ECO:0000259" key="1">
    <source>
        <dbReference type="Pfam" id="PF01609"/>
    </source>
</evidence>
<evidence type="ECO:0000313" key="3">
    <source>
        <dbReference type="Proteomes" id="UP001603978"/>
    </source>
</evidence>
<name>A0ABW7AUG4_9ACTN</name>
<dbReference type="EMBL" id="JBICRM010000066">
    <property type="protein sequence ID" value="MFG1711062.1"/>
    <property type="molecule type" value="Genomic_DNA"/>
</dbReference>
<accession>A0ABW7AUG4</accession>
<gene>
    <name evidence="2" type="ORF">ACFLIM_48690</name>
</gene>
<comment type="caution">
    <text evidence="2">The sequence shown here is derived from an EMBL/GenBank/DDBJ whole genome shotgun (WGS) entry which is preliminary data.</text>
</comment>
<organism evidence="2 3">
    <name type="scientific">Nonomuraea marmarensis</name>
    <dbReference type="NCBI Taxonomy" id="3351344"/>
    <lineage>
        <taxon>Bacteria</taxon>
        <taxon>Bacillati</taxon>
        <taxon>Actinomycetota</taxon>
        <taxon>Actinomycetes</taxon>
        <taxon>Streptosporangiales</taxon>
        <taxon>Streptosporangiaceae</taxon>
        <taxon>Nonomuraea</taxon>
    </lineage>
</organism>
<proteinExistence type="predicted"/>
<reference evidence="2 3" key="1">
    <citation type="submission" date="2024-10" db="EMBL/GenBank/DDBJ databases">
        <authorList>
            <person name="Topkara A.R."/>
            <person name="Saygin H."/>
        </authorList>
    </citation>
    <scope>NUCLEOTIDE SEQUENCE [LARGE SCALE GENOMIC DNA]</scope>
    <source>
        <strain evidence="2 3">M3C6</strain>
    </source>
</reference>
<keyword evidence="3" id="KW-1185">Reference proteome</keyword>
<sequence length="240" mass="27084">MAISECASHAMVAADVAGCWAGEQTLAFSLYQQLNEEMLLTADRGFYSFPAWNQARHSGAHLLWRVQAGLRPYWLRDLEDGSWLAVITKPTGLRRSQKDRLREAARQGRDLDPDDAVIVRVVDYTVPDRKGEHIRLITSILDPAEATAEDLARCYHDRWEAETGIDQLKTHLRGPGRILRSRTPELAYQEIWAYLLTHWALCTLICTAATAAGIDPDRIKFLGTVRIVRRSVTDRAAFSP</sequence>
<dbReference type="SUPFAM" id="SSF53098">
    <property type="entry name" value="Ribonuclease H-like"/>
    <property type="match status" value="1"/>
</dbReference>
<dbReference type="NCBIfam" id="NF033592">
    <property type="entry name" value="transpos_IS4_1"/>
    <property type="match status" value="1"/>
</dbReference>
<dbReference type="InterPro" id="IPR002559">
    <property type="entry name" value="Transposase_11"/>
</dbReference>
<evidence type="ECO:0000313" key="2">
    <source>
        <dbReference type="EMBL" id="MFG1711062.1"/>
    </source>
</evidence>
<feature type="domain" description="Transposase IS4-like" evidence="1">
    <location>
        <begin position="36"/>
        <end position="198"/>
    </location>
</feature>
<dbReference type="InterPro" id="IPR047952">
    <property type="entry name" value="Transpos_IS4"/>
</dbReference>
<dbReference type="RefSeq" id="WP_393177472.1">
    <property type="nucleotide sequence ID" value="NZ_JBICRM010000066.1"/>
</dbReference>
<dbReference type="InterPro" id="IPR012337">
    <property type="entry name" value="RNaseH-like_sf"/>
</dbReference>
<dbReference type="Pfam" id="PF01609">
    <property type="entry name" value="DDE_Tnp_1"/>
    <property type="match status" value="1"/>
</dbReference>